<name>A0A9W9XSU1_9EURO</name>
<gene>
    <name evidence="1" type="ORF">N7463_004804</name>
</gene>
<dbReference type="EMBL" id="JAPWDS010000003">
    <property type="protein sequence ID" value="KAJ5501930.1"/>
    <property type="molecule type" value="Genomic_DNA"/>
</dbReference>
<evidence type="ECO:0000313" key="2">
    <source>
        <dbReference type="Proteomes" id="UP001149954"/>
    </source>
</evidence>
<organism evidence="1 2">
    <name type="scientific">Penicillium fimorum</name>
    <dbReference type="NCBI Taxonomy" id="1882269"/>
    <lineage>
        <taxon>Eukaryota</taxon>
        <taxon>Fungi</taxon>
        <taxon>Dikarya</taxon>
        <taxon>Ascomycota</taxon>
        <taxon>Pezizomycotina</taxon>
        <taxon>Eurotiomycetes</taxon>
        <taxon>Eurotiomycetidae</taxon>
        <taxon>Eurotiales</taxon>
        <taxon>Aspergillaceae</taxon>
        <taxon>Penicillium</taxon>
    </lineage>
</organism>
<reference evidence="1" key="2">
    <citation type="journal article" date="2023" name="IMA Fungus">
        <title>Comparative genomic study of the Penicillium genus elucidates a diverse pangenome and 15 lateral gene transfer events.</title>
        <authorList>
            <person name="Petersen C."/>
            <person name="Sorensen T."/>
            <person name="Nielsen M.R."/>
            <person name="Sondergaard T.E."/>
            <person name="Sorensen J.L."/>
            <person name="Fitzpatrick D.A."/>
            <person name="Frisvad J.C."/>
            <person name="Nielsen K.L."/>
        </authorList>
    </citation>
    <scope>NUCLEOTIDE SEQUENCE</scope>
    <source>
        <strain evidence="1">IBT 29495</strain>
    </source>
</reference>
<keyword evidence="2" id="KW-1185">Reference proteome</keyword>
<dbReference type="Proteomes" id="UP001149954">
    <property type="component" value="Unassembled WGS sequence"/>
</dbReference>
<evidence type="ECO:0000313" key="1">
    <source>
        <dbReference type="EMBL" id="KAJ5501930.1"/>
    </source>
</evidence>
<protein>
    <submittedName>
        <fullName evidence="1">Uncharacterized protein</fullName>
    </submittedName>
</protein>
<accession>A0A9W9XSU1</accession>
<comment type="caution">
    <text evidence="1">The sequence shown here is derived from an EMBL/GenBank/DDBJ whole genome shotgun (WGS) entry which is preliminary data.</text>
</comment>
<sequence>SLPPKPAFEFHESITHSKLKTRRSILAPRDILLTPRYVLEQPTLRHPKADRYADYGHDQRDAVNGNLAARIPWLGAISWPVLHRL</sequence>
<reference evidence="1" key="1">
    <citation type="submission" date="2022-12" db="EMBL/GenBank/DDBJ databases">
        <authorList>
            <person name="Petersen C."/>
        </authorList>
    </citation>
    <scope>NUCLEOTIDE SEQUENCE</scope>
    <source>
        <strain evidence="1">IBT 29495</strain>
    </source>
</reference>
<feature type="non-terminal residue" evidence="1">
    <location>
        <position position="85"/>
    </location>
</feature>
<dbReference type="AlphaFoldDB" id="A0A9W9XSU1"/>
<proteinExistence type="predicted"/>